<evidence type="ECO:0000256" key="5">
    <source>
        <dbReference type="ARBA" id="ARBA00023136"/>
    </source>
</evidence>
<comment type="subcellular location">
    <subcellularLocation>
        <location evidence="1">Cell membrane</location>
        <topology evidence="1">Multi-pass membrane protein</topology>
    </subcellularLocation>
</comment>
<dbReference type="InterPro" id="IPR050833">
    <property type="entry name" value="Poly_Biosynth_Transport"/>
</dbReference>
<keyword evidence="2" id="KW-1003">Cell membrane</keyword>
<evidence type="ECO:0000256" key="6">
    <source>
        <dbReference type="SAM" id="Phobius"/>
    </source>
</evidence>
<keyword evidence="5 6" id="KW-0472">Membrane</keyword>
<feature type="transmembrane region" description="Helical" evidence="6">
    <location>
        <begin position="380"/>
        <end position="402"/>
    </location>
</feature>
<dbReference type="EMBL" id="AGZP01000027">
    <property type="protein sequence ID" value="EKN07552.1"/>
    <property type="molecule type" value="Genomic_DNA"/>
</dbReference>
<feature type="transmembrane region" description="Helical" evidence="6">
    <location>
        <begin position="468"/>
        <end position="490"/>
    </location>
</feature>
<evidence type="ECO:0000256" key="4">
    <source>
        <dbReference type="ARBA" id="ARBA00022989"/>
    </source>
</evidence>
<dbReference type="RefSeq" id="WP_008157425.1">
    <property type="nucleotide sequence ID" value="NZ_JH976467.1"/>
</dbReference>
<feature type="transmembrane region" description="Helical" evidence="6">
    <location>
        <begin position="161"/>
        <end position="183"/>
    </location>
</feature>
<accession>K5Y379</accession>
<dbReference type="PANTHER" id="PTHR30250:SF26">
    <property type="entry name" value="PSMA PROTEIN"/>
    <property type="match status" value="1"/>
</dbReference>
<feature type="transmembrane region" description="Helical" evidence="6">
    <location>
        <begin position="16"/>
        <end position="33"/>
    </location>
</feature>
<dbReference type="GO" id="GO:0005886">
    <property type="term" value="C:plasma membrane"/>
    <property type="evidence" value="ECO:0007669"/>
    <property type="project" value="UniProtKB-SubCell"/>
</dbReference>
<sequence length="512" mass="57954">MSEGVVNNKRIAKNTIFLYIRLFFVLLVSLYTVRVVLKALGVVDYGIYNVVGGFASMFSFFCTTMSNATQRFYNYEIGKNGYTAVTGVFNAAIRVQIFFALVVFVLGELVGIWYINNVMVIPGERLIVANWVYQFSLFLLIFTIIQVPYAAAIMAYEKLDFYAIVGIIDAVLKLFIAIIITEISYDKLLIYGFLLFLIGLVNIALYVGYCKKKIEPIKFKSNYDKKMKKAILSFSGWNILGAFSYMTRNQGLNVLINVFFGAAINTANGIAGQVSGALQTFTSNIVIAFKPQLVQSYARKDYVRTQQLFFGMSKVSYVLVLIFSVPLILEMQYILGVWLGETVPAHTLSFSRLSVVSILISIFHMPIVQVMHATGKVKKFQLYTSIVILAILPLSWICLYVGLPPEFVYWSTIGIFIINQIVGLYVLHQNYEYKYSDYIKIIIIPCAITTILLLIIPCITYQLMNESFFRMIIICGESSVMGILLSYVVILNNSEKQYINNIINKLFNSSKL</sequence>
<dbReference type="PATRIC" id="fig|999419.3.peg.2733"/>
<feature type="transmembrane region" description="Helical" evidence="6">
    <location>
        <begin position="349"/>
        <end position="368"/>
    </location>
</feature>
<feature type="transmembrane region" description="Helical" evidence="6">
    <location>
        <begin position="230"/>
        <end position="246"/>
    </location>
</feature>
<reference evidence="7 8" key="1">
    <citation type="submission" date="2012-02" db="EMBL/GenBank/DDBJ databases">
        <title>The Genome Sequence of Parabacteroides johnsonii CL02T12C29.</title>
        <authorList>
            <consortium name="The Broad Institute Genome Sequencing Platform"/>
            <person name="Earl A."/>
            <person name="Ward D."/>
            <person name="Feldgarden M."/>
            <person name="Gevers D."/>
            <person name="Zitomersky N.L."/>
            <person name="Coyne M.J."/>
            <person name="Comstock L.E."/>
            <person name="Young S.K."/>
            <person name="Zeng Q."/>
            <person name="Gargeya S."/>
            <person name="Fitzgerald M."/>
            <person name="Haas B."/>
            <person name="Abouelleil A."/>
            <person name="Alvarado L."/>
            <person name="Arachchi H.M."/>
            <person name="Berlin A."/>
            <person name="Chapman S.B."/>
            <person name="Gearin G."/>
            <person name="Goldberg J."/>
            <person name="Griggs A."/>
            <person name="Gujja S."/>
            <person name="Hansen M."/>
            <person name="Heiman D."/>
            <person name="Howarth C."/>
            <person name="Larimer J."/>
            <person name="Lui A."/>
            <person name="MacDonald P.J.P."/>
            <person name="McCowen C."/>
            <person name="Montmayeur A."/>
            <person name="Murphy C."/>
            <person name="Neiman D."/>
            <person name="Pearson M."/>
            <person name="Priest M."/>
            <person name="Roberts A."/>
            <person name="Saif S."/>
            <person name="Shea T."/>
            <person name="Sisk P."/>
            <person name="Stolte C."/>
            <person name="Sykes S."/>
            <person name="Wortman J."/>
            <person name="Nusbaum C."/>
            <person name="Birren B."/>
        </authorList>
    </citation>
    <scope>NUCLEOTIDE SEQUENCE [LARGE SCALE GENOMIC DNA]</scope>
    <source>
        <strain evidence="7 8">CL02T12C29</strain>
    </source>
</reference>
<feature type="transmembrane region" description="Helical" evidence="6">
    <location>
        <begin position="97"/>
        <end position="115"/>
    </location>
</feature>
<feature type="transmembrane region" description="Helical" evidence="6">
    <location>
        <begin position="45"/>
        <end position="63"/>
    </location>
</feature>
<feature type="transmembrane region" description="Helical" evidence="6">
    <location>
        <begin position="408"/>
        <end position="427"/>
    </location>
</feature>
<comment type="caution">
    <text evidence="7">The sequence shown here is derived from an EMBL/GenBank/DDBJ whole genome shotgun (WGS) entry which is preliminary data.</text>
</comment>
<dbReference type="HOGENOM" id="CLU_040798_1_0_10"/>
<organism evidence="7 8">
    <name type="scientific">Parabacteroides johnsonii CL02T12C29</name>
    <dbReference type="NCBI Taxonomy" id="999419"/>
    <lineage>
        <taxon>Bacteria</taxon>
        <taxon>Pseudomonadati</taxon>
        <taxon>Bacteroidota</taxon>
        <taxon>Bacteroidia</taxon>
        <taxon>Bacteroidales</taxon>
        <taxon>Tannerellaceae</taxon>
        <taxon>Parabacteroides</taxon>
    </lineage>
</organism>
<keyword evidence="3 6" id="KW-0812">Transmembrane</keyword>
<evidence type="ECO:0008006" key="9">
    <source>
        <dbReference type="Google" id="ProtNLM"/>
    </source>
</evidence>
<proteinExistence type="predicted"/>
<protein>
    <recommendedName>
        <fullName evidence="9">Polysaccharide biosynthesis protein C-terminal domain-containing protein</fullName>
    </recommendedName>
</protein>
<keyword evidence="4 6" id="KW-1133">Transmembrane helix</keyword>
<dbReference type="PANTHER" id="PTHR30250">
    <property type="entry name" value="PST FAMILY PREDICTED COLANIC ACID TRANSPORTER"/>
    <property type="match status" value="1"/>
</dbReference>
<evidence type="ECO:0000256" key="2">
    <source>
        <dbReference type="ARBA" id="ARBA00022475"/>
    </source>
</evidence>
<gene>
    <name evidence="7" type="ORF">HMPREF1077_02664</name>
</gene>
<evidence type="ECO:0000313" key="7">
    <source>
        <dbReference type="EMBL" id="EKN07552.1"/>
    </source>
</evidence>
<dbReference type="AlphaFoldDB" id="K5Y379"/>
<feature type="transmembrane region" description="Helical" evidence="6">
    <location>
        <begin position="439"/>
        <end position="462"/>
    </location>
</feature>
<feature type="transmembrane region" description="Helical" evidence="6">
    <location>
        <begin position="135"/>
        <end position="154"/>
    </location>
</feature>
<evidence type="ECO:0000256" key="3">
    <source>
        <dbReference type="ARBA" id="ARBA00022692"/>
    </source>
</evidence>
<evidence type="ECO:0000256" key="1">
    <source>
        <dbReference type="ARBA" id="ARBA00004651"/>
    </source>
</evidence>
<evidence type="ECO:0000313" key="8">
    <source>
        <dbReference type="Proteomes" id="UP000001218"/>
    </source>
</evidence>
<dbReference type="eggNOG" id="COG2244">
    <property type="taxonomic scope" value="Bacteria"/>
</dbReference>
<feature type="transmembrane region" description="Helical" evidence="6">
    <location>
        <begin position="189"/>
        <end position="209"/>
    </location>
</feature>
<feature type="transmembrane region" description="Helical" evidence="6">
    <location>
        <begin position="308"/>
        <end position="329"/>
    </location>
</feature>
<dbReference type="OrthoDB" id="5365632at2"/>
<dbReference type="Proteomes" id="UP000001218">
    <property type="component" value="Unassembled WGS sequence"/>
</dbReference>
<name>K5Y379_9BACT</name>